<evidence type="ECO:0000313" key="2">
    <source>
        <dbReference type="Proteomes" id="UP000198409"/>
    </source>
</evidence>
<dbReference type="EMBL" id="FZNM01000019">
    <property type="protein sequence ID" value="SNR71114.1"/>
    <property type="molecule type" value="Genomic_DNA"/>
</dbReference>
<accession>A0A238YKG4</accession>
<proteinExistence type="predicted"/>
<evidence type="ECO:0000313" key="1">
    <source>
        <dbReference type="EMBL" id="SNR71114.1"/>
    </source>
</evidence>
<protein>
    <submittedName>
        <fullName evidence="1">Uncharacterized protein</fullName>
    </submittedName>
</protein>
<organism evidence="1 2">
    <name type="scientific">Paracoccus sediminis</name>
    <dbReference type="NCBI Taxonomy" id="1214787"/>
    <lineage>
        <taxon>Bacteria</taxon>
        <taxon>Pseudomonadati</taxon>
        <taxon>Pseudomonadota</taxon>
        <taxon>Alphaproteobacteria</taxon>
        <taxon>Rhodobacterales</taxon>
        <taxon>Paracoccaceae</taxon>
        <taxon>Paracoccus</taxon>
    </lineage>
</organism>
<dbReference type="AlphaFoldDB" id="A0A238YKG4"/>
<sequence>MKPKRSRKLFCTVIARIIDTRTGEEAGLLYRWNTGATQKEWHHAPIKQFRLEHLPDMSNFPSISDD</sequence>
<gene>
    <name evidence="1" type="ORF">SAMN06265378_11929</name>
</gene>
<dbReference type="Proteomes" id="UP000198409">
    <property type="component" value="Unassembled WGS sequence"/>
</dbReference>
<reference evidence="2" key="1">
    <citation type="submission" date="2017-06" db="EMBL/GenBank/DDBJ databases">
        <authorList>
            <person name="Varghese N."/>
            <person name="Submissions S."/>
        </authorList>
    </citation>
    <scope>NUCLEOTIDE SEQUENCE [LARGE SCALE GENOMIC DNA]</scope>
    <source>
        <strain evidence="2">DSM 26170</strain>
    </source>
</reference>
<name>A0A238YKG4_9RHOB</name>
<dbReference type="RefSeq" id="WP_089389341.1">
    <property type="nucleotide sequence ID" value="NZ_FZNM01000019.1"/>
</dbReference>